<evidence type="ECO:0000256" key="1">
    <source>
        <dbReference type="SAM" id="MobiDB-lite"/>
    </source>
</evidence>
<dbReference type="GO" id="GO:0043565">
    <property type="term" value="F:sequence-specific DNA binding"/>
    <property type="evidence" value="ECO:0007669"/>
    <property type="project" value="TreeGrafter"/>
</dbReference>
<name>A0A1M7INJ7_9BACT</name>
<gene>
    <name evidence="3" type="ORF">SAMN04488057_101404</name>
</gene>
<dbReference type="SUPFAM" id="SSF143422">
    <property type="entry name" value="Transposase IS200-like"/>
    <property type="match status" value="1"/>
</dbReference>
<dbReference type="PANTHER" id="PTHR36966">
    <property type="entry name" value="REP-ASSOCIATED TYROSINE TRANSPOSASE"/>
    <property type="match status" value="1"/>
</dbReference>
<dbReference type="InterPro" id="IPR002686">
    <property type="entry name" value="Transposase_17"/>
</dbReference>
<feature type="domain" description="Transposase IS200-like" evidence="2">
    <location>
        <begin position="12"/>
        <end position="143"/>
    </location>
</feature>
<dbReference type="GO" id="GO:0004803">
    <property type="term" value="F:transposase activity"/>
    <property type="evidence" value="ECO:0007669"/>
    <property type="project" value="InterPro"/>
</dbReference>
<sequence length="155" mass="17398">MGVIADILWHEIPNHAPFVELGDFVVMPDHIHGILILDKPGDENDGRDDGPNVGSGHGLTLRSSQLPWKQTTNKTPNSPTFGQTRFQNIGKNSVSSIIGSYKSAVTKHANRLGLENGWQSRFHDHIIRNDAAYQRISDYIISNPENWKDDKFINE</sequence>
<proteinExistence type="predicted"/>
<dbReference type="STRING" id="388280.SAMN04488057_101404"/>
<dbReference type="Gene3D" id="3.30.70.1290">
    <property type="entry name" value="Transposase IS200-like"/>
    <property type="match status" value="1"/>
</dbReference>
<protein>
    <recommendedName>
        <fullName evidence="2">Transposase IS200-like domain-containing protein</fullName>
    </recommendedName>
</protein>
<evidence type="ECO:0000313" key="3">
    <source>
        <dbReference type="EMBL" id="SHM42249.1"/>
    </source>
</evidence>
<feature type="compositionally biased region" description="Basic and acidic residues" evidence="1">
    <location>
        <begin position="41"/>
        <end position="50"/>
    </location>
</feature>
<dbReference type="EMBL" id="FRCY01000001">
    <property type="protein sequence ID" value="SHM42249.1"/>
    <property type="molecule type" value="Genomic_DNA"/>
</dbReference>
<dbReference type="InterPro" id="IPR036515">
    <property type="entry name" value="Transposase_17_sf"/>
</dbReference>
<reference evidence="3 4" key="1">
    <citation type="submission" date="2016-11" db="EMBL/GenBank/DDBJ databases">
        <authorList>
            <person name="Jaros S."/>
            <person name="Januszkiewicz K."/>
            <person name="Wedrychowicz H."/>
        </authorList>
    </citation>
    <scope>NUCLEOTIDE SEQUENCE [LARGE SCALE GENOMIC DNA]</scope>
    <source>
        <strain evidence="3 4">CGMCC 1.6102</strain>
    </source>
</reference>
<dbReference type="InterPro" id="IPR052715">
    <property type="entry name" value="RAYT_transposase"/>
</dbReference>
<keyword evidence="4" id="KW-1185">Reference proteome</keyword>
<dbReference type="Proteomes" id="UP000184513">
    <property type="component" value="Unassembled WGS sequence"/>
</dbReference>
<dbReference type="AlphaFoldDB" id="A0A1M7INJ7"/>
<feature type="region of interest" description="Disordered" evidence="1">
    <location>
        <begin position="41"/>
        <end position="63"/>
    </location>
</feature>
<evidence type="ECO:0000259" key="2">
    <source>
        <dbReference type="SMART" id="SM01321"/>
    </source>
</evidence>
<accession>A0A1M7INJ7</accession>
<evidence type="ECO:0000313" key="4">
    <source>
        <dbReference type="Proteomes" id="UP000184513"/>
    </source>
</evidence>
<organism evidence="3 4">
    <name type="scientific">Cyclobacterium lianum</name>
    <dbReference type="NCBI Taxonomy" id="388280"/>
    <lineage>
        <taxon>Bacteria</taxon>
        <taxon>Pseudomonadati</taxon>
        <taxon>Bacteroidota</taxon>
        <taxon>Cytophagia</taxon>
        <taxon>Cytophagales</taxon>
        <taxon>Cyclobacteriaceae</taxon>
        <taxon>Cyclobacterium</taxon>
    </lineage>
</organism>
<dbReference type="SMART" id="SM01321">
    <property type="entry name" value="Y1_Tnp"/>
    <property type="match status" value="1"/>
</dbReference>
<dbReference type="PANTHER" id="PTHR36966:SF1">
    <property type="entry name" value="REP-ASSOCIATED TYROSINE TRANSPOSASE"/>
    <property type="match status" value="1"/>
</dbReference>
<dbReference type="GO" id="GO:0006313">
    <property type="term" value="P:DNA transposition"/>
    <property type="evidence" value="ECO:0007669"/>
    <property type="project" value="InterPro"/>
</dbReference>